<dbReference type="PANTHER" id="PTHR34230">
    <property type="entry name" value="ASSEMBLY ABNORMAL PROTEIN 6, PUTATIVE-RELATED"/>
    <property type="match status" value="1"/>
</dbReference>
<dbReference type="VEuPathDB" id="TriTrypDB:LdBPK_366950.1"/>
<dbReference type="EMBL" id="RHLD01000001">
    <property type="protein sequence ID" value="TPP49476.1"/>
    <property type="molecule type" value="Genomic_DNA"/>
</dbReference>
<proteinExistence type="predicted"/>
<reference evidence="6" key="1">
    <citation type="submission" date="2019-02" db="EMBL/GenBank/DDBJ databases">
        <title>FDA dAtabase for Regulatory Grade micrObial Sequences (FDA-ARGOS): Supporting development and validation of Infectious Disease Dx tests.</title>
        <authorList>
            <person name="Duncan R."/>
            <person name="Fisher C."/>
            <person name="Tallon L."/>
            <person name="Sadzewicz L."/>
            <person name="Sengamalay N."/>
            <person name="Ott S."/>
            <person name="Godinez A."/>
            <person name="Nagaraj S."/>
            <person name="Vavikolanu K."/>
            <person name="Vyas G."/>
            <person name="Nadendla S."/>
            <person name="Aluvathingal J."/>
            <person name="Sichtig H."/>
        </authorList>
    </citation>
    <scope>NUCLEOTIDE SEQUENCE [LARGE SCALE GENOMIC DNA]</scope>
    <source>
        <strain evidence="6">FDAARGOS_360</strain>
    </source>
</reference>
<keyword evidence="1" id="KW-1133">Transmembrane helix</keyword>
<dbReference type="VEuPathDB" id="TriTrypDB:LDHU3_36.9280"/>
<dbReference type="CDD" id="cd10142">
    <property type="entry name" value="HD_SAS6_N"/>
    <property type="match status" value="1"/>
</dbReference>
<sequence>MNVPGVNKGPNVAAASPRMVAMGSRRRALPRKMNYLLPITLLFAVGGIAYTFKWNSDRQKNGGGVCVDCARQREMVEEVYFNKKPPVQKGYRFTNTHTAAPPGVLMADLLSQLEQDFIAIQQADPSLADGSRLVYDREVPCELRAMRGGQSSAGSLEPMKVKVLTTGEERNLASLRVEVTTESDIFFHYTCIINDQGFLRLREDQNLVCEFSEFLMTLLKMFNRCIREPGRFIAALLLGDDGTANLEFVENLEYKLVSVLVLPFRASPPEVVREQAQYRYSAIRARLDLVTEQIKRASPARR</sequence>
<dbReference type="VEuPathDB" id="TriTrypDB:LdCL_360082000"/>
<reference evidence="5" key="2">
    <citation type="submission" date="2019-02" db="EMBL/GenBank/DDBJ databases">
        <title>FDA dAtabase for Regulatory Grade micrObial Sequences (FDA-ARGOS): Supporting development and validation of Infectious Disease Dx tests.</title>
        <authorList>
            <person name="Duncan R."/>
            <person name="Fisher C."/>
            <person name="Tallon L."/>
            <person name="Sadzewicz L."/>
            <person name="Sengamalay N."/>
            <person name="Ott S."/>
            <person name="Godinez A."/>
            <person name="Nagaraj S."/>
            <person name="Vavikolanu K."/>
            <person name="Nadendla S."/>
            <person name="Aluvathingal J."/>
            <person name="Sichtig H."/>
        </authorList>
    </citation>
    <scope>NUCLEOTIDE SEQUENCE [LARGE SCALE GENOMIC DNA]</scope>
    <source>
        <strain evidence="5">FDAARGOS_361</strain>
    </source>
</reference>
<evidence type="ECO:0000313" key="5">
    <source>
        <dbReference type="Proteomes" id="UP000318447"/>
    </source>
</evidence>
<dbReference type="Proteomes" id="UP000318821">
    <property type="component" value="Unassembled WGS sequence"/>
</dbReference>
<dbReference type="Gene3D" id="2.170.210.20">
    <property type="entry name" value="Spindle assembly abnormal protein 6, N-terminal domain"/>
    <property type="match status" value="1"/>
</dbReference>
<reference evidence="3" key="3">
    <citation type="submission" date="2019-02" db="EMBL/GenBank/DDBJ databases">
        <title>FDA dAtabase for Regulatory Grade micrObial Sequences (FDA-ARGOS): Supporting development and validation of Infectious Disease Dx tests.</title>
        <authorList>
            <person name="Duncan R."/>
            <person name="Fisher C."/>
            <person name="Tallon L.J."/>
            <person name="Sadzewicz L."/>
            <person name="Sengamalay N."/>
            <person name="Ott S."/>
            <person name="Godinez A."/>
            <person name="Nagaraj S."/>
            <person name="Nadendla S."/>
            <person name="Sichtig H."/>
        </authorList>
    </citation>
    <scope>NUCLEOTIDE SEQUENCE</scope>
    <source>
        <strain evidence="3">FDAARGOS_360</strain>
        <strain evidence="4">FDAARGOS_361</strain>
    </source>
</reference>
<feature type="transmembrane region" description="Helical" evidence="1">
    <location>
        <begin position="35"/>
        <end position="52"/>
    </location>
</feature>
<gene>
    <name evidence="3" type="ORF">CGC20_18765</name>
    <name evidence="4" type="ORF">CGC21_38700</name>
</gene>
<dbReference type="Pfam" id="PF16531">
    <property type="entry name" value="SAS-6_N"/>
    <property type="match status" value="1"/>
</dbReference>
<dbReference type="InterPro" id="IPR038558">
    <property type="entry name" value="SAS-6_N_sf"/>
</dbReference>
<dbReference type="VEuPathDB" id="TriTrypDB:LDHU3_36.9290"/>
<dbReference type="EMBL" id="RHLC01000055">
    <property type="protein sequence ID" value="TPP53356.1"/>
    <property type="molecule type" value="Genomic_DNA"/>
</dbReference>
<dbReference type="InterPro" id="IPR032396">
    <property type="entry name" value="SAS-6_N"/>
</dbReference>
<evidence type="ECO:0000313" key="4">
    <source>
        <dbReference type="EMBL" id="TPP53356.1"/>
    </source>
</evidence>
<dbReference type="AlphaFoldDB" id="A0A504XKX5"/>
<feature type="domain" description="Spindle assembly abnormal protein 6 N-terminal" evidence="2">
    <location>
        <begin position="134"/>
        <end position="264"/>
    </location>
</feature>
<dbReference type="Proteomes" id="UP000318447">
    <property type="component" value="Unassembled WGS sequence"/>
</dbReference>
<accession>A0A504XKX5</accession>
<evidence type="ECO:0000256" key="1">
    <source>
        <dbReference type="SAM" id="Phobius"/>
    </source>
</evidence>
<evidence type="ECO:0000313" key="6">
    <source>
        <dbReference type="Proteomes" id="UP000318821"/>
    </source>
</evidence>
<dbReference type="PANTHER" id="PTHR34230:SF2">
    <property type="entry name" value="SPINDLE ASSEMBLY ABNORMAL PROTEIN 6 N-TERMINAL DOMAIN-CONTAINING PROTEIN"/>
    <property type="match status" value="1"/>
</dbReference>
<protein>
    <recommendedName>
        <fullName evidence="2">Spindle assembly abnormal protein 6 N-terminal domain-containing protein</fullName>
    </recommendedName>
</protein>
<organism evidence="3 6">
    <name type="scientific">Leishmania donovani</name>
    <dbReference type="NCBI Taxonomy" id="5661"/>
    <lineage>
        <taxon>Eukaryota</taxon>
        <taxon>Discoba</taxon>
        <taxon>Euglenozoa</taxon>
        <taxon>Kinetoplastea</taxon>
        <taxon>Metakinetoplastina</taxon>
        <taxon>Trypanosomatida</taxon>
        <taxon>Trypanosomatidae</taxon>
        <taxon>Leishmaniinae</taxon>
        <taxon>Leishmania</taxon>
    </lineage>
</organism>
<keyword evidence="1" id="KW-0472">Membrane</keyword>
<keyword evidence="1" id="KW-0812">Transmembrane</keyword>
<comment type="caution">
    <text evidence="3">The sequence shown here is derived from an EMBL/GenBank/DDBJ whole genome shotgun (WGS) entry which is preliminary data.</text>
</comment>
<evidence type="ECO:0000259" key="2">
    <source>
        <dbReference type="Pfam" id="PF16531"/>
    </source>
</evidence>
<name>A0A504XKX5_LEIDO</name>
<evidence type="ECO:0000313" key="3">
    <source>
        <dbReference type="EMBL" id="TPP49476.1"/>
    </source>
</evidence>
<dbReference type="VEuPathDB" id="TriTrypDB:LdCL_360082100"/>